<keyword evidence="1" id="KW-0812">Transmembrane</keyword>
<evidence type="ECO:0000313" key="3">
    <source>
        <dbReference type="Proteomes" id="UP000189739"/>
    </source>
</evidence>
<dbReference type="EMBL" id="MBTF01000003">
    <property type="protein sequence ID" value="OOQ61152.1"/>
    <property type="molecule type" value="Genomic_DNA"/>
</dbReference>
<proteinExistence type="predicted"/>
<name>A0A1S9PJL8_9SPHI</name>
<keyword evidence="1" id="KW-1133">Transmembrane helix</keyword>
<accession>A0A1S9PJL8</accession>
<feature type="transmembrane region" description="Helical" evidence="1">
    <location>
        <begin position="29"/>
        <end position="53"/>
    </location>
</feature>
<comment type="caution">
    <text evidence="2">The sequence shown here is derived from an EMBL/GenBank/DDBJ whole genome shotgun (WGS) entry which is preliminary data.</text>
</comment>
<evidence type="ECO:0000313" key="2">
    <source>
        <dbReference type="EMBL" id="OOQ61152.1"/>
    </source>
</evidence>
<dbReference type="AlphaFoldDB" id="A0A1S9PJL8"/>
<dbReference type="Proteomes" id="UP000189739">
    <property type="component" value="Unassembled WGS sequence"/>
</dbReference>
<feature type="transmembrane region" description="Helical" evidence="1">
    <location>
        <begin position="65"/>
        <end position="87"/>
    </location>
</feature>
<keyword evidence="3" id="KW-1185">Reference proteome</keyword>
<gene>
    <name evidence="2" type="ORF">BC343_22180</name>
</gene>
<protein>
    <submittedName>
        <fullName evidence="2">Uncharacterized protein</fullName>
    </submittedName>
</protein>
<keyword evidence="1" id="KW-0472">Membrane</keyword>
<reference evidence="2 3" key="1">
    <citation type="submission" date="2016-07" db="EMBL/GenBank/DDBJ databases">
        <title>Genomic analysis of zinc-resistant bacterium Mucilaginibacter pedocola TBZ30.</title>
        <authorList>
            <person name="Huang J."/>
            <person name="Tang J."/>
        </authorList>
    </citation>
    <scope>NUCLEOTIDE SEQUENCE [LARGE SCALE GENOMIC DNA]</scope>
    <source>
        <strain evidence="2 3">TBZ30</strain>
    </source>
</reference>
<evidence type="ECO:0000256" key="1">
    <source>
        <dbReference type="SAM" id="Phobius"/>
    </source>
</evidence>
<sequence length="91" mass="10503">MRTKLLLNPQANNKIYMQELLRSIHFRKVFYLICLIVLVILFIVKFTVLPVITRREAEPKRILRHILDTLIGAIIAGMVVGGILFWVSGNE</sequence>
<organism evidence="2 3">
    <name type="scientific">Mucilaginibacter pedocola</name>
    <dbReference type="NCBI Taxonomy" id="1792845"/>
    <lineage>
        <taxon>Bacteria</taxon>
        <taxon>Pseudomonadati</taxon>
        <taxon>Bacteroidota</taxon>
        <taxon>Sphingobacteriia</taxon>
        <taxon>Sphingobacteriales</taxon>
        <taxon>Sphingobacteriaceae</taxon>
        <taxon>Mucilaginibacter</taxon>
    </lineage>
</organism>